<feature type="signal peptide" evidence="1">
    <location>
        <begin position="1"/>
        <end position="22"/>
    </location>
</feature>
<keyword evidence="1" id="KW-0732">Signal</keyword>
<dbReference type="AlphaFoldDB" id="A0A3S4WYE1"/>
<name>A0A3S4WYE1_SERFO</name>
<dbReference type="Pfam" id="PF06551">
    <property type="entry name" value="DUF1120"/>
    <property type="match status" value="1"/>
</dbReference>
<feature type="chain" id="PRO_5018694879" evidence="1">
    <location>
        <begin position="23"/>
        <end position="213"/>
    </location>
</feature>
<organism evidence="2 3">
    <name type="scientific">Serratia fonticola</name>
    <dbReference type="NCBI Taxonomy" id="47917"/>
    <lineage>
        <taxon>Bacteria</taxon>
        <taxon>Pseudomonadati</taxon>
        <taxon>Pseudomonadota</taxon>
        <taxon>Gammaproteobacteria</taxon>
        <taxon>Enterobacterales</taxon>
        <taxon>Yersiniaceae</taxon>
        <taxon>Serratia</taxon>
    </lineage>
</organism>
<protein>
    <submittedName>
        <fullName evidence="2">Protein of uncharacterized function (DUF1120)</fullName>
    </submittedName>
</protein>
<reference evidence="2 3" key="1">
    <citation type="submission" date="2018-12" db="EMBL/GenBank/DDBJ databases">
        <authorList>
            <consortium name="Pathogen Informatics"/>
        </authorList>
    </citation>
    <scope>NUCLEOTIDE SEQUENCE [LARGE SCALE GENOMIC DNA]</scope>
    <source>
        <strain evidence="2 3">NCTC13193</strain>
    </source>
</reference>
<evidence type="ECO:0000256" key="1">
    <source>
        <dbReference type="SAM" id="SignalP"/>
    </source>
</evidence>
<dbReference type="EMBL" id="LR134492">
    <property type="protein sequence ID" value="VEI76529.1"/>
    <property type="molecule type" value="Genomic_DNA"/>
</dbReference>
<evidence type="ECO:0000313" key="3">
    <source>
        <dbReference type="Proteomes" id="UP000270487"/>
    </source>
</evidence>
<evidence type="ECO:0000313" key="2">
    <source>
        <dbReference type="EMBL" id="VEI76529.1"/>
    </source>
</evidence>
<dbReference type="InterPro" id="IPR010546">
    <property type="entry name" value="DUF1120"/>
</dbReference>
<dbReference type="Proteomes" id="UP000270487">
    <property type="component" value="Chromosome"/>
</dbReference>
<gene>
    <name evidence="2" type="ORF">NCTC13193_05365</name>
</gene>
<accession>A0A3S4WYE1</accession>
<sequence length="213" mass="22210">MKKNLLQLTALSSLLLSAAALASESAEVKVIGEISAVNCEVSVSNNGVFDFEKIKQSSVTDVITPIGRVDGGVVRVKCSAPTPLTFTATDNRAESAYGSSGLGSNFGLGLVNKTGKLGYYQLRFTQPTVDGVETPMFATDDGDINNVTGLLMAQQGRRMGWAASKTAGVSIGKDFKFGMNATAYMAPKSAMNGALTEDVTLDGSATLEFGFGL</sequence>
<dbReference type="RefSeq" id="WP_141133093.1">
    <property type="nucleotide sequence ID" value="NZ_CAMISI010000027.1"/>
</dbReference>
<proteinExistence type="predicted"/>